<dbReference type="InterPro" id="IPR054539">
    <property type="entry name" value="Beta-prop_PDH"/>
</dbReference>
<protein>
    <submittedName>
        <fullName evidence="2">Sorbosone dehydrogenase family protein</fullName>
    </submittedName>
</protein>
<organism evidence="2 3">
    <name type="scientific">Algoriphagus halophytocola</name>
    <dbReference type="NCBI Taxonomy" id="2991499"/>
    <lineage>
        <taxon>Bacteria</taxon>
        <taxon>Pseudomonadati</taxon>
        <taxon>Bacteroidota</taxon>
        <taxon>Cytophagia</taxon>
        <taxon>Cytophagales</taxon>
        <taxon>Cyclobacteriaceae</taxon>
        <taxon>Algoriphagus</taxon>
    </lineage>
</organism>
<dbReference type="EMBL" id="CP110226">
    <property type="protein sequence ID" value="UZD22909.1"/>
    <property type="molecule type" value="Genomic_DNA"/>
</dbReference>
<keyword evidence="3" id="KW-1185">Reference proteome</keyword>
<evidence type="ECO:0000259" key="1">
    <source>
        <dbReference type="Pfam" id="PF22807"/>
    </source>
</evidence>
<dbReference type="PANTHER" id="PTHR33546">
    <property type="entry name" value="LARGE, MULTIFUNCTIONAL SECRETED PROTEIN-RELATED"/>
    <property type="match status" value="1"/>
</dbReference>
<reference evidence="2" key="1">
    <citation type="submission" date="2022-10" db="EMBL/GenBank/DDBJ databases">
        <title>Algoriphagus sp. a novel bacteria isolate from halophytes salicornia europaea.</title>
        <authorList>
            <person name="Peng Y."/>
            <person name="Jiang L."/>
            <person name="Lee J."/>
        </authorList>
    </citation>
    <scope>NUCLEOTIDE SEQUENCE</scope>
    <source>
        <strain evidence="2">TR-M5</strain>
    </source>
</reference>
<dbReference type="Gene3D" id="2.120.10.30">
    <property type="entry name" value="TolB, C-terminal domain"/>
    <property type="match status" value="1"/>
</dbReference>
<dbReference type="SUPFAM" id="SSF50952">
    <property type="entry name" value="Soluble quinoprotein glucose dehydrogenase"/>
    <property type="match status" value="1"/>
</dbReference>
<dbReference type="RefSeq" id="WP_264809435.1">
    <property type="nucleotide sequence ID" value="NZ_CP110226.1"/>
</dbReference>
<dbReference type="PROSITE" id="PS51257">
    <property type="entry name" value="PROKAR_LIPOPROTEIN"/>
    <property type="match status" value="1"/>
</dbReference>
<feature type="domain" description="Pyrroloquinoline quinone-dependent pyranose dehydrogenase beta-propeller" evidence="1">
    <location>
        <begin position="314"/>
        <end position="422"/>
    </location>
</feature>
<evidence type="ECO:0000313" key="3">
    <source>
        <dbReference type="Proteomes" id="UP001163156"/>
    </source>
</evidence>
<dbReference type="InterPro" id="IPR011042">
    <property type="entry name" value="6-blade_b-propeller_TolB-like"/>
</dbReference>
<accession>A0ABY6MHE7</accession>
<dbReference type="InterPro" id="IPR011041">
    <property type="entry name" value="Quinoprot_gluc/sorb_DH_b-prop"/>
</dbReference>
<proteinExistence type="predicted"/>
<sequence>MDYRFKPTLLLFFGACLVIACKEKVSSEEKKELGQQSADTVQTAIGELILPSPYSSEPTTNRSKVIGWSEGQTPKVPEGFTVTKFASDLDNPRATYVGPNKDLFVVESNTKKSSDRITVFQDKNNDEQYEVREVFKDGLNQPYGMLIIGQTFYIANTDGLYRFPYKEGQIKLEGEGEKIVELPAGGYNNHWTRNLIANEDNSKIYISVGSASNVAEYGMEEEIRRAAILEVNPDGSGEILYATGLRNPVGMSWNPVNGELWTAVNERDELGNNLVPDYITSVKKDGFYGWPYSYFGQIPDPRMEGKGTDKVTQTIIPDVPVGSHTASLGLTFYTSDAFPDKYKNGAFVGQHGSWNRKELSGYKVLFVPFANGKPTGEPEDFMTGFIADEEKSEVYGRPVDVTVMPDGSLLVNDDSGNTLWQVRVQ</sequence>
<gene>
    <name evidence="2" type="ORF">OM944_00140</name>
</gene>
<evidence type="ECO:0000313" key="2">
    <source>
        <dbReference type="EMBL" id="UZD22909.1"/>
    </source>
</evidence>
<feature type="domain" description="Pyrroloquinoline quinone-dependent pyranose dehydrogenase beta-propeller" evidence="1">
    <location>
        <begin position="74"/>
        <end position="272"/>
    </location>
</feature>
<dbReference type="Proteomes" id="UP001163156">
    <property type="component" value="Chromosome"/>
</dbReference>
<name>A0ABY6MHE7_9BACT</name>
<dbReference type="PANTHER" id="PTHR33546:SF1">
    <property type="entry name" value="LARGE, MULTIFUNCTIONAL SECRETED PROTEIN"/>
    <property type="match status" value="1"/>
</dbReference>
<dbReference type="Pfam" id="PF22807">
    <property type="entry name" value="TrAA12"/>
    <property type="match status" value="2"/>
</dbReference>